<evidence type="ECO:0000256" key="13">
    <source>
        <dbReference type="ARBA" id="ARBA00022840"/>
    </source>
</evidence>
<evidence type="ECO:0000256" key="19">
    <source>
        <dbReference type="ARBA" id="ARBA00047899"/>
    </source>
</evidence>
<dbReference type="AlphaFoldDB" id="A0A3Q7HZU5"/>
<dbReference type="EC" id="2.7.11.1" evidence="3"/>
<keyword evidence="17" id="KW-0325">Glycoprotein</keyword>
<dbReference type="Gene3D" id="1.10.510.10">
    <property type="entry name" value="Transferase(Phosphotransferase) domain 1"/>
    <property type="match status" value="1"/>
</dbReference>
<dbReference type="InterPro" id="IPR011009">
    <property type="entry name" value="Kinase-like_dom_sf"/>
</dbReference>
<keyword evidence="8 22" id="KW-0812">Transmembrane</keyword>
<evidence type="ECO:0000256" key="18">
    <source>
        <dbReference type="ARBA" id="ARBA00025740"/>
    </source>
</evidence>
<comment type="similarity">
    <text evidence="18">Belongs to the WD repeat PROPPIN family.</text>
</comment>
<keyword evidence="11 21" id="KW-0547">Nucleotide-binding</keyword>
<evidence type="ECO:0000256" key="20">
    <source>
        <dbReference type="ARBA" id="ARBA00048679"/>
    </source>
</evidence>
<keyword evidence="12" id="KW-0418">Kinase</keyword>
<evidence type="ECO:0000256" key="9">
    <source>
        <dbReference type="ARBA" id="ARBA00022729"/>
    </source>
</evidence>
<evidence type="ECO:0000313" key="25">
    <source>
        <dbReference type="EnsemblPlants" id="Solyc07g006110.3.1"/>
    </source>
</evidence>
<dbReference type="SMART" id="SM00220">
    <property type="entry name" value="S_TKc"/>
    <property type="match status" value="1"/>
</dbReference>
<protein>
    <recommendedName>
        <fullName evidence="3">non-specific serine/threonine protein kinase</fullName>
        <ecNumber evidence="3">2.7.11.1</ecNumber>
    </recommendedName>
</protein>
<dbReference type="InterPro" id="IPR048720">
    <property type="entry name" value="PROPPIN"/>
</dbReference>
<keyword evidence="16" id="KW-0675">Receptor</keyword>
<dbReference type="GO" id="GO:0007165">
    <property type="term" value="P:signal transduction"/>
    <property type="evidence" value="ECO:0000318"/>
    <property type="project" value="GO_Central"/>
</dbReference>
<proteinExistence type="inferred from homology"/>
<dbReference type="InterPro" id="IPR017441">
    <property type="entry name" value="Protein_kinase_ATP_BS"/>
</dbReference>
<dbReference type="FunFam" id="3.80.10.10:FF:000021">
    <property type="entry name" value="Putative LRR receptor-like serine/threonine-protein kinase"/>
    <property type="match status" value="1"/>
</dbReference>
<dbReference type="Pfam" id="PF21032">
    <property type="entry name" value="PROPPIN"/>
    <property type="match status" value="1"/>
</dbReference>
<feature type="chain" id="PRO_5018788238" description="non-specific serine/threonine protein kinase" evidence="23">
    <location>
        <begin position="21"/>
        <end position="1018"/>
    </location>
</feature>
<comment type="catalytic activity">
    <reaction evidence="19">
        <text>L-threonyl-[protein] + ATP = O-phospho-L-threonyl-[protein] + ADP + H(+)</text>
        <dbReference type="Rhea" id="RHEA:46608"/>
        <dbReference type="Rhea" id="RHEA-COMP:11060"/>
        <dbReference type="Rhea" id="RHEA-COMP:11605"/>
        <dbReference type="ChEBI" id="CHEBI:15378"/>
        <dbReference type="ChEBI" id="CHEBI:30013"/>
        <dbReference type="ChEBI" id="CHEBI:30616"/>
        <dbReference type="ChEBI" id="CHEBI:61977"/>
        <dbReference type="ChEBI" id="CHEBI:456216"/>
        <dbReference type="EC" id="2.7.11.1"/>
    </reaction>
</comment>
<dbReference type="GO" id="GO:0004675">
    <property type="term" value="F:transmembrane receptor protein serine/threonine kinase activity"/>
    <property type="evidence" value="ECO:0000318"/>
    <property type="project" value="GO_Central"/>
</dbReference>
<evidence type="ECO:0000256" key="6">
    <source>
        <dbReference type="ARBA" id="ARBA00022614"/>
    </source>
</evidence>
<evidence type="ECO:0000256" key="7">
    <source>
        <dbReference type="ARBA" id="ARBA00022679"/>
    </source>
</evidence>
<evidence type="ECO:0000256" key="3">
    <source>
        <dbReference type="ARBA" id="ARBA00012513"/>
    </source>
</evidence>
<dbReference type="FunCoup" id="A0A3Q7HZU5">
    <property type="interactions" value="590"/>
</dbReference>
<dbReference type="InterPro" id="IPR001245">
    <property type="entry name" value="Ser-Thr/Tyr_kinase_cat_dom"/>
</dbReference>
<evidence type="ECO:0000256" key="4">
    <source>
        <dbReference type="ARBA" id="ARBA00022527"/>
    </source>
</evidence>
<dbReference type="InterPro" id="IPR036322">
    <property type="entry name" value="WD40_repeat_dom_sf"/>
</dbReference>
<dbReference type="PROSITE" id="PS50011">
    <property type="entry name" value="PROTEIN_KINASE_DOM"/>
    <property type="match status" value="1"/>
</dbReference>
<dbReference type="GO" id="GO:0005524">
    <property type="term" value="F:ATP binding"/>
    <property type="evidence" value="ECO:0007669"/>
    <property type="project" value="UniProtKB-UniRule"/>
</dbReference>
<keyword evidence="15 22" id="KW-0472">Membrane</keyword>
<dbReference type="SUPFAM" id="SSF56112">
    <property type="entry name" value="Protein kinase-like (PK-like)"/>
    <property type="match status" value="1"/>
</dbReference>
<dbReference type="InterPro" id="IPR013210">
    <property type="entry name" value="LRR_N_plant-typ"/>
</dbReference>
<keyword evidence="7" id="KW-0808">Transferase</keyword>
<comment type="subcellular location">
    <subcellularLocation>
        <location evidence="1">Membrane</location>
        <topology evidence="1">Single-pass type I membrane protein</topology>
    </subcellularLocation>
</comment>
<dbReference type="Gene3D" id="3.80.10.10">
    <property type="entry name" value="Ribonuclease Inhibitor"/>
    <property type="match status" value="1"/>
</dbReference>
<evidence type="ECO:0000256" key="15">
    <source>
        <dbReference type="ARBA" id="ARBA00023136"/>
    </source>
</evidence>
<keyword evidence="5" id="KW-0853">WD repeat</keyword>
<name>A0A3Q7HZU5_SOLLC</name>
<dbReference type="PANTHER" id="PTHR47988">
    <property type="entry name" value="SOMATIC EMBRYOGENESIS RECEPTOR KINASE 1"/>
    <property type="match status" value="1"/>
</dbReference>
<dbReference type="GO" id="GO:0050832">
    <property type="term" value="P:defense response to fungus"/>
    <property type="evidence" value="ECO:0007669"/>
    <property type="project" value="UniProtKB-ARBA"/>
</dbReference>
<feature type="domain" description="Protein kinase" evidence="24">
    <location>
        <begin position="295"/>
        <end position="550"/>
    </location>
</feature>
<dbReference type="InterPro" id="IPR032675">
    <property type="entry name" value="LRR_dom_sf"/>
</dbReference>
<dbReference type="Gramene" id="Solyc07g006110.3.1">
    <property type="protein sequence ID" value="Solyc07g006110.3.1"/>
    <property type="gene ID" value="Solyc07g006110.3"/>
</dbReference>
<dbReference type="Pfam" id="PF00560">
    <property type="entry name" value="LRR_1"/>
    <property type="match status" value="4"/>
</dbReference>
<dbReference type="PROSITE" id="PS00108">
    <property type="entry name" value="PROTEIN_KINASE_ST"/>
    <property type="match status" value="1"/>
</dbReference>
<reference evidence="25" key="1">
    <citation type="journal article" date="2012" name="Nature">
        <title>The tomato genome sequence provides insights into fleshy fruit evolution.</title>
        <authorList>
            <consortium name="Tomato Genome Consortium"/>
        </authorList>
    </citation>
    <scope>NUCLEOTIDE SEQUENCE [LARGE SCALE GENOMIC DNA]</scope>
    <source>
        <strain evidence="25">cv. Heinz 1706</strain>
    </source>
</reference>
<accession>A0A3Q7HZU5</accession>
<keyword evidence="4" id="KW-0723">Serine/threonine-protein kinase</keyword>
<evidence type="ECO:0000256" key="17">
    <source>
        <dbReference type="ARBA" id="ARBA00023180"/>
    </source>
</evidence>
<sequence>MASMFLVFVFSLLLFYPFLCFSYEARNHEVEALIAIRRSLDDPKGVLSNWDEDSVDPCSWAMISCSSENLVIALGAPSQGLSGVLSGMISNLTNLKQVLLQNNNISGHIPRELGKLPNLETLDLSNNHFSGHVPDSLGLLNSLQYLRLNNNSLSGAIPLSLARVPQLAFLDLSFNNLSGPIPKFPTRTFNVVGNPLICGNHSAETCFGSVNLMPLSFDIDSTGKRNSKRLAIAMGLSISFISLFLLGFGFIIWKRNQNRKQSILNINDMQEEDLVRLGNLRSFTFKELQRATNSFSSKNILGAGGFGNVYRGKLGDGSLVAVKRLKDISGTAGESQFRTELELISLAVHRNLLRLIGYCATPNERLLVYPFMSNGSVAARLRGKPALDWTTRKRIAIGAARGLLYLHEQCDPKIIHRDVKAANVLLDDFCEAVVGDFGLAKLLDHADSHVTTAVRGTVGHIAPEYLSTGQSSEKTDVFGFGILLLELITGMRALELGKTVNQKGAVLEWVKKMQHEKNVEALIDRELGSNYDRIDVGEMLQVAILCTQYLPSHRPKMSEVVRMLEGDGLAEKWAASHNYDGFSLTKNIALLLEQGKGSKFLIVILEDYFMKESWFKDDDLKIHSIEKGVLVADTKEKDSTKQRTLGQAFQCQVPRACGAFIIADMLFSSSLFAIVGAGEQFGVQVSFNVLTNGSFWVVAGAFIIVEMLFSSSLLAIVGAGEQPSLSPRRLCLFNTVTGVALEELNFLTSILAVRMNKKRLIVILQEKTFIYDINSLKILDTIDTVPNPKGLCAFSPSLDGSFLALPASTTKGSLLVYNVSDLRLHCEIDAHRSPLAVLSLSSGGTHIATASEQGTMIRIHLVSDATKSYSFRRGSYSSNIFSLSFAPATELPDILLATSSSGSVHVFSLGSPPNQRSSGLLGSIKVPHTINDALDPAQHCILHHAVPAGVRSNTLIRKIEKFEETATPEHVVLRATIPMITYGGYFLEYVYNVNHQNKSSWTLEREFNLLSAETSSLP</sequence>
<evidence type="ECO:0000256" key="21">
    <source>
        <dbReference type="PROSITE-ProRule" id="PRU10141"/>
    </source>
</evidence>
<dbReference type="FunFam" id="1.10.510.10:FF:000016">
    <property type="entry name" value="Somatic embryogenesis receptor-like kinase 1"/>
    <property type="match status" value="1"/>
</dbReference>
<dbReference type="SUPFAM" id="SSF52058">
    <property type="entry name" value="L domain-like"/>
    <property type="match status" value="1"/>
</dbReference>
<evidence type="ECO:0000256" key="11">
    <source>
        <dbReference type="ARBA" id="ARBA00022741"/>
    </source>
</evidence>
<evidence type="ECO:0000256" key="1">
    <source>
        <dbReference type="ARBA" id="ARBA00004479"/>
    </source>
</evidence>
<comment type="catalytic activity">
    <reaction evidence="20">
        <text>L-seryl-[protein] + ATP = O-phospho-L-seryl-[protein] + ADP + H(+)</text>
        <dbReference type="Rhea" id="RHEA:17989"/>
        <dbReference type="Rhea" id="RHEA-COMP:9863"/>
        <dbReference type="Rhea" id="RHEA-COMP:11604"/>
        <dbReference type="ChEBI" id="CHEBI:15378"/>
        <dbReference type="ChEBI" id="CHEBI:29999"/>
        <dbReference type="ChEBI" id="CHEBI:30616"/>
        <dbReference type="ChEBI" id="CHEBI:83421"/>
        <dbReference type="ChEBI" id="CHEBI:456216"/>
        <dbReference type="EC" id="2.7.11.1"/>
    </reaction>
</comment>
<keyword evidence="6" id="KW-0433">Leucine-rich repeat</keyword>
<feature type="transmembrane region" description="Helical" evidence="22">
    <location>
        <begin position="230"/>
        <end position="253"/>
    </location>
</feature>
<dbReference type="Proteomes" id="UP000004994">
    <property type="component" value="Chromosome 7"/>
</dbReference>
<keyword evidence="9 23" id="KW-0732">Signal</keyword>
<dbReference type="GO" id="GO:0048638">
    <property type="term" value="P:regulation of developmental growth"/>
    <property type="evidence" value="ECO:0007669"/>
    <property type="project" value="UniProtKB-ARBA"/>
</dbReference>
<feature type="transmembrane region" description="Helical" evidence="22">
    <location>
        <begin position="656"/>
        <end position="675"/>
    </location>
</feature>
<evidence type="ECO:0000259" key="24">
    <source>
        <dbReference type="PROSITE" id="PS50011"/>
    </source>
</evidence>
<evidence type="ECO:0000256" key="10">
    <source>
        <dbReference type="ARBA" id="ARBA00022737"/>
    </source>
</evidence>
<evidence type="ECO:0000256" key="22">
    <source>
        <dbReference type="SAM" id="Phobius"/>
    </source>
</evidence>
<dbReference type="GO" id="GO:0005886">
    <property type="term" value="C:plasma membrane"/>
    <property type="evidence" value="ECO:0000318"/>
    <property type="project" value="GO_Central"/>
</dbReference>
<evidence type="ECO:0000256" key="5">
    <source>
        <dbReference type="ARBA" id="ARBA00022574"/>
    </source>
</evidence>
<dbReference type="Pfam" id="PF08263">
    <property type="entry name" value="LRRNT_2"/>
    <property type="match status" value="1"/>
</dbReference>
<keyword evidence="26" id="KW-1185">Reference proteome</keyword>
<feature type="binding site" evidence="21">
    <location>
        <position position="323"/>
    </location>
    <ligand>
        <name>ATP</name>
        <dbReference type="ChEBI" id="CHEBI:30616"/>
    </ligand>
</feature>
<keyword evidence="10" id="KW-0677">Repeat</keyword>
<dbReference type="InParanoid" id="A0A3Q7HZU5"/>
<dbReference type="FunFam" id="3.30.200.20:FF:000015">
    <property type="entry name" value="Somatic embryogenesis receptor kinase 1"/>
    <property type="match status" value="1"/>
</dbReference>
<reference evidence="25" key="2">
    <citation type="submission" date="2019-01" db="UniProtKB">
        <authorList>
            <consortium name="EnsemblPlants"/>
        </authorList>
    </citation>
    <scope>IDENTIFICATION</scope>
    <source>
        <strain evidence="25">cv. Heinz 1706</strain>
    </source>
</reference>
<evidence type="ECO:0000256" key="14">
    <source>
        <dbReference type="ARBA" id="ARBA00022989"/>
    </source>
</evidence>
<dbReference type="Pfam" id="PF07714">
    <property type="entry name" value="PK_Tyr_Ser-Thr"/>
    <property type="match status" value="1"/>
</dbReference>
<dbReference type="EnsemblPlants" id="Solyc07g006110.3.1">
    <property type="protein sequence ID" value="Solyc07g006110.3.1"/>
    <property type="gene ID" value="Solyc07g006110.3"/>
</dbReference>
<evidence type="ECO:0000256" key="8">
    <source>
        <dbReference type="ARBA" id="ARBA00022692"/>
    </source>
</evidence>
<feature type="signal peptide" evidence="23">
    <location>
        <begin position="1"/>
        <end position="20"/>
    </location>
</feature>
<evidence type="ECO:0000313" key="26">
    <source>
        <dbReference type="Proteomes" id="UP000004994"/>
    </source>
</evidence>
<evidence type="ECO:0000256" key="16">
    <source>
        <dbReference type="ARBA" id="ARBA00023170"/>
    </source>
</evidence>
<dbReference type="InterPro" id="IPR001611">
    <property type="entry name" value="Leu-rich_rpt"/>
</dbReference>
<keyword evidence="13 21" id="KW-0067">ATP-binding</keyword>
<dbReference type="PROSITE" id="PS00107">
    <property type="entry name" value="PROTEIN_KINASE_ATP"/>
    <property type="match status" value="1"/>
</dbReference>
<dbReference type="PaxDb" id="4081-Solyc07g006110.2.1"/>
<dbReference type="Gene3D" id="3.30.200.20">
    <property type="entry name" value="Phosphorylase Kinase, domain 1"/>
    <property type="match status" value="1"/>
</dbReference>
<dbReference type="InterPro" id="IPR000719">
    <property type="entry name" value="Prot_kinase_dom"/>
</dbReference>
<organism evidence="25">
    <name type="scientific">Solanum lycopersicum</name>
    <name type="common">Tomato</name>
    <name type="synonym">Lycopersicon esculentum</name>
    <dbReference type="NCBI Taxonomy" id="4081"/>
    <lineage>
        <taxon>Eukaryota</taxon>
        <taxon>Viridiplantae</taxon>
        <taxon>Streptophyta</taxon>
        <taxon>Embryophyta</taxon>
        <taxon>Tracheophyta</taxon>
        <taxon>Spermatophyta</taxon>
        <taxon>Magnoliopsida</taxon>
        <taxon>eudicotyledons</taxon>
        <taxon>Gunneridae</taxon>
        <taxon>Pentapetalae</taxon>
        <taxon>asterids</taxon>
        <taxon>lamiids</taxon>
        <taxon>Solanales</taxon>
        <taxon>Solanaceae</taxon>
        <taxon>Solanoideae</taxon>
        <taxon>Solaneae</taxon>
        <taxon>Solanum</taxon>
        <taxon>Solanum subgen. Lycopersicon</taxon>
    </lineage>
</organism>
<dbReference type="InterPro" id="IPR008271">
    <property type="entry name" value="Ser/Thr_kinase_AS"/>
</dbReference>
<dbReference type="SUPFAM" id="SSF50978">
    <property type="entry name" value="WD40 repeat-like"/>
    <property type="match status" value="1"/>
</dbReference>
<evidence type="ECO:0000256" key="23">
    <source>
        <dbReference type="SAM" id="SignalP"/>
    </source>
</evidence>
<evidence type="ECO:0000256" key="12">
    <source>
        <dbReference type="ARBA" id="ARBA00022777"/>
    </source>
</evidence>
<comment type="similarity">
    <text evidence="2">Belongs to the protein kinase superfamily. Ser/Thr protein kinase family.</text>
</comment>
<evidence type="ECO:0000256" key="2">
    <source>
        <dbReference type="ARBA" id="ARBA00008684"/>
    </source>
</evidence>
<dbReference type="PROSITE" id="PS51450">
    <property type="entry name" value="LRR"/>
    <property type="match status" value="1"/>
</dbReference>
<feature type="transmembrane region" description="Helical" evidence="22">
    <location>
        <begin position="695"/>
        <end position="719"/>
    </location>
</feature>
<dbReference type="Gene3D" id="2.130.10.10">
    <property type="entry name" value="YVTN repeat-like/Quinoprotein amine dehydrogenase"/>
    <property type="match status" value="1"/>
</dbReference>
<dbReference type="InterPro" id="IPR015943">
    <property type="entry name" value="WD40/YVTN_repeat-like_dom_sf"/>
</dbReference>
<keyword evidence="14 22" id="KW-1133">Transmembrane helix</keyword>